<dbReference type="InterPro" id="IPR004358">
    <property type="entry name" value="Sig_transdc_His_kin-like_C"/>
</dbReference>
<dbReference type="InterPro" id="IPR036890">
    <property type="entry name" value="HATPase_C_sf"/>
</dbReference>
<evidence type="ECO:0000256" key="5">
    <source>
        <dbReference type="ARBA" id="ARBA00022519"/>
    </source>
</evidence>
<dbReference type="Gene3D" id="3.30.565.10">
    <property type="entry name" value="Histidine kinase-like ATPase, C-terminal domain"/>
    <property type="match status" value="1"/>
</dbReference>
<dbReference type="PROSITE" id="PS50109">
    <property type="entry name" value="HIS_KIN"/>
    <property type="match status" value="1"/>
</dbReference>
<dbReference type="PROSITE" id="PS50110">
    <property type="entry name" value="RESPONSE_REGULATORY"/>
    <property type="match status" value="1"/>
</dbReference>
<evidence type="ECO:0000313" key="22">
    <source>
        <dbReference type="Proteomes" id="UP000245629"/>
    </source>
</evidence>
<dbReference type="Gene3D" id="3.40.50.2300">
    <property type="match status" value="1"/>
</dbReference>
<dbReference type="InterPro" id="IPR036641">
    <property type="entry name" value="HPT_dom_sf"/>
</dbReference>
<dbReference type="CDD" id="cd00082">
    <property type="entry name" value="HisKA"/>
    <property type="match status" value="1"/>
</dbReference>
<evidence type="ECO:0000256" key="7">
    <source>
        <dbReference type="ARBA" id="ARBA00022679"/>
    </source>
</evidence>
<feature type="chain" id="PRO_5015447382" description="histidine kinase" evidence="17">
    <location>
        <begin position="18"/>
        <end position="964"/>
    </location>
</feature>
<dbReference type="Pfam" id="PF00512">
    <property type="entry name" value="HisKA"/>
    <property type="match status" value="1"/>
</dbReference>
<evidence type="ECO:0000256" key="14">
    <source>
        <dbReference type="PROSITE-ProRule" id="PRU00110"/>
    </source>
</evidence>
<evidence type="ECO:0000256" key="9">
    <source>
        <dbReference type="ARBA" id="ARBA00022777"/>
    </source>
</evidence>
<dbReference type="GO" id="GO:0009927">
    <property type="term" value="F:histidine phosphotransfer kinase activity"/>
    <property type="evidence" value="ECO:0007669"/>
    <property type="project" value="TreeGrafter"/>
</dbReference>
<dbReference type="KEGG" id="azz:DEW08_00910"/>
<keyword evidence="6 15" id="KW-0597">Phosphoprotein</keyword>
<dbReference type="EMBL" id="CP029352">
    <property type="protein sequence ID" value="AWK84929.1"/>
    <property type="molecule type" value="Genomic_DNA"/>
</dbReference>
<keyword evidence="7" id="KW-0808">Transferase</keyword>
<dbReference type="InterPro" id="IPR011006">
    <property type="entry name" value="CheY-like_superfamily"/>
</dbReference>
<dbReference type="InterPro" id="IPR003661">
    <property type="entry name" value="HisK_dim/P_dom"/>
</dbReference>
<dbReference type="SUPFAM" id="SSF47226">
    <property type="entry name" value="Histidine-containing phosphotransfer domain, HPT domain"/>
    <property type="match status" value="1"/>
</dbReference>
<dbReference type="GO" id="GO:0000155">
    <property type="term" value="F:phosphorelay sensor kinase activity"/>
    <property type="evidence" value="ECO:0007669"/>
    <property type="project" value="InterPro"/>
</dbReference>
<dbReference type="PROSITE" id="PS50894">
    <property type="entry name" value="HPT"/>
    <property type="match status" value="1"/>
</dbReference>
<evidence type="ECO:0000256" key="2">
    <source>
        <dbReference type="ARBA" id="ARBA00004429"/>
    </source>
</evidence>
<organism evidence="21 22">
    <name type="scientific">Azospirillum thermophilum</name>
    <dbReference type="NCBI Taxonomy" id="2202148"/>
    <lineage>
        <taxon>Bacteria</taxon>
        <taxon>Pseudomonadati</taxon>
        <taxon>Pseudomonadota</taxon>
        <taxon>Alphaproteobacteria</taxon>
        <taxon>Rhodospirillales</taxon>
        <taxon>Azospirillaceae</taxon>
        <taxon>Azospirillum</taxon>
    </lineage>
</organism>
<evidence type="ECO:0000256" key="8">
    <source>
        <dbReference type="ARBA" id="ARBA00022692"/>
    </source>
</evidence>
<keyword evidence="8 16" id="KW-0812">Transmembrane</keyword>
<dbReference type="CDD" id="cd17546">
    <property type="entry name" value="REC_hyHK_CKI1_RcsC-like"/>
    <property type="match status" value="1"/>
</dbReference>
<evidence type="ECO:0000259" key="20">
    <source>
        <dbReference type="PROSITE" id="PS50894"/>
    </source>
</evidence>
<feature type="domain" description="Response regulatory" evidence="19">
    <location>
        <begin position="718"/>
        <end position="837"/>
    </location>
</feature>
<evidence type="ECO:0000256" key="15">
    <source>
        <dbReference type="PROSITE-ProRule" id="PRU00169"/>
    </source>
</evidence>
<name>A0A2S2CKH3_9PROT</name>
<feature type="transmembrane region" description="Helical" evidence="16">
    <location>
        <begin position="242"/>
        <end position="264"/>
    </location>
</feature>
<evidence type="ECO:0000259" key="19">
    <source>
        <dbReference type="PROSITE" id="PS50110"/>
    </source>
</evidence>
<dbReference type="RefSeq" id="WP_109323708.1">
    <property type="nucleotide sequence ID" value="NZ_CP029352.1"/>
</dbReference>
<dbReference type="SMART" id="SM00387">
    <property type="entry name" value="HATPase_c"/>
    <property type="match status" value="1"/>
</dbReference>
<evidence type="ECO:0000259" key="18">
    <source>
        <dbReference type="PROSITE" id="PS50109"/>
    </source>
</evidence>
<evidence type="ECO:0000256" key="3">
    <source>
        <dbReference type="ARBA" id="ARBA00012438"/>
    </source>
</evidence>
<dbReference type="GO" id="GO:0005886">
    <property type="term" value="C:plasma membrane"/>
    <property type="evidence" value="ECO:0007669"/>
    <property type="project" value="UniProtKB-SubCell"/>
</dbReference>
<keyword evidence="13 16" id="KW-0472">Membrane</keyword>
<dbReference type="SMART" id="SM00388">
    <property type="entry name" value="HisKA"/>
    <property type="match status" value="1"/>
</dbReference>
<evidence type="ECO:0000256" key="13">
    <source>
        <dbReference type="ARBA" id="ARBA00023136"/>
    </source>
</evidence>
<keyword evidence="12" id="KW-0902">Two-component regulatory system</keyword>
<dbReference type="Pfam" id="PF01627">
    <property type="entry name" value="Hpt"/>
    <property type="match status" value="1"/>
</dbReference>
<feature type="modified residue" description="4-aspartylphosphate" evidence="15">
    <location>
        <position position="768"/>
    </location>
</feature>
<gene>
    <name evidence="21" type="ORF">DEW08_00910</name>
</gene>
<keyword evidence="4" id="KW-1003">Cell membrane</keyword>
<dbReference type="SUPFAM" id="SSF55874">
    <property type="entry name" value="ATPase domain of HSP90 chaperone/DNA topoisomerase II/histidine kinase"/>
    <property type="match status" value="1"/>
</dbReference>
<dbReference type="OrthoDB" id="9789782at2"/>
<feature type="domain" description="Histidine kinase" evidence="18">
    <location>
        <begin position="476"/>
        <end position="699"/>
    </location>
</feature>
<feature type="transmembrane region" description="Helical" evidence="16">
    <location>
        <begin position="336"/>
        <end position="354"/>
    </location>
</feature>
<dbReference type="Gene3D" id="1.20.120.160">
    <property type="entry name" value="HPT domain"/>
    <property type="match status" value="1"/>
</dbReference>
<dbReference type="PANTHER" id="PTHR43047:SF72">
    <property type="entry name" value="OSMOSENSING HISTIDINE PROTEIN KINASE SLN1"/>
    <property type="match status" value="1"/>
</dbReference>
<dbReference type="InterPro" id="IPR008979">
    <property type="entry name" value="Galactose-bd-like_sf"/>
</dbReference>
<evidence type="ECO:0000256" key="11">
    <source>
        <dbReference type="ARBA" id="ARBA00022989"/>
    </source>
</evidence>
<dbReference type="Pfam" id="PF02518">
    <property type="entry name" value="HATPase_c"/>
    <property type="match status" value="1"/>
</dbReference>
<dbReference type="PANTHER" id="PTHR43047">
    <property type="entry name" value="TWO-COMPONENT HISTIDINE PROTEIN KINASE"/>
    <property type="match status" value="1"/>
</dbReference>
<dbReference type="InterPro" id="IPR001789">
    <property type="entry name" value="Sig_transdc_resp-reg_receiver"/>
</dbReference>
<dbReference type="InterPro" id="IPR003594">
    <property type="entry name" value="HATPase_dom"/>
</dbReference>
<evidence type="ECO:0000256" key="17">
    <source>
        <dbReference type="SAM" id="SignalP"/>
    </source>
</evidence>
<dbReference type="Gene3D" id="1.10.287.130">
    <property type="match status" value="1"/>
</dbReference>
<protein>
    <recommendedName>
        <fullName evidence="3">histidine kinase</fullName>
        <ecNumber evidence="3">2.7.13.3</ecNumber>
    </recommendedName>
</protein>
<sequence length="964" mass="101603">MAWLPGLALAVCIVAGAAPLGAEGDGAVRGGVLDLRGGVPKERALALDGEWLVSWGRLAGAETGLGPGAVAMPPPRPDGWTTARLPGVWNGQPRPDGTAMGSVGVATYRLFILLPEDGVAYTVQVPLVKSASRVWLNGSPVAAAGRPAMIASAETAQTATRFVTLPAGEAAGEGARVADLAIEVSNHFHHEGGIGSSPRLAAGDFLQRAWTLRQLVSAGVVLSLFLLAAYVAAFARRGERSAYYLMTGLLAASAVRMLCTSELLTTVFPAVDASLAYRLEYLPIYLFWPIYFHALDHLLPGCLNRRVGRAMDLLGGAGVLFVLVADPMVFTRFRDVASALLGLSILYFIARIAAAARQRRYGAWVLGVGAVLFMASVVHDAMMYAHLFDSVDLAPFGELAFLFMHALVLGRRVMRAFDDVRNLSTELAALNEGLERQVQDRTEALRRQSAIVESVLREAKERAEDDAAVKTRFLAHLSHEVRTPLNAVLGMVRLMQRDSLSAGQADRLRVIDGAGRQLVALLDEVLELSRLEAGRVMLALEPNDVPGLVRDAVALCRPSAADKGLDVTLTIGKAVGCWYLVDGRRLHQILLNLLSNAIKFTPRGSISVTLDLGAEAAPQGEGHRRLVLSVADSGPGVPDAAKATIFDAFTRLESAGLAKGSGLGLAIARGLVEALGGTIRVADRPGGGALFTVELPVTAAGEPAAPAREAVPEVPALDILMVEDAPENRAVLRAFLAAGGHRVTETDRAEEAVRLLLARRRFDVILMDIRLAGMSGLEAARRIRALPDEAAALTPIIAVTANVSSADEVDYRAAGIDDLLPKPLDPDRLAAALARFAPAGPAAALRASSTGRQAPRLAETIALDRLGALLDLFAATCREQRAALAAADRAGDGAWLAAIAHRLKGSAATYGFPALANAAASLDRAVRSDGPAGAPLADRVRAVDAELRAVLEALDARRRAPADG</sequence>
<feature type="modified residue" description="Phosphohistidine" evidence="14">
    <location>
        <position position="901"/>
    </location>
</feature>
<feature type="signal peptide" evidence="17">
    <location>
        <begin position="1"/>
        <end position="17"/>
    </location>
</feature>
<dbReference type="PRINTS" id="PR00344">
    <property type="entry name" value="BCTRLSENSOR"/>
</dbReference>
<dbReference type="EC" id="2.7.13.3" evidence="3"/>
<feature type="transmembrane region" description="Helical" evidence="16">
    <location>
        <begin position="310"/>
        <end position="330"/>
    </location>
</feature>
<dbReference type="SUPFAM" id="SSF52172">
    <property type="entry name" value="CheY-like"/>
    <property type="match status" value="1"/>
</dbReference>
<dbReference type="InterPro" id="IPR005467">
    <property type="entry name" value="His_kinase_dom"/>
</dbReference>
<evidence type="ECO:0000256" key="4">
    <source>
        <dbReference type="ARBA" id="ARBA00022475"/>
    </source>
</evidence>
<dbReference type="SUPFAM" id="SSF47384">
    <property type="entry name" value="Homodimeric domain of signal transducing histidine kinase"/>
    <property type="match status" value="1"/>
</dbReference>
<keyword evidence="5" id="KW-0997">Cell inner membrane</keyword>
<feature type="domain" description="HPt" evidence="20">
    <location>
        <begin position="862"/>
        <end position="957"/>
    </location>
</feature>
<keyword evidence="9 21" id="KW-0418">Kinase</keyword>
<keyword evidence="10" id="KW-0547">Nucleotide-binding</keyword>
<evidence type="ECO:0000313" key="21">
    <source>
        <dbReference type="EMBL" id="AWK84929.1"/>
    </source>
</evidence>
<proteinExistence type="predicted"/>
<keyword evidence="17" id="KW-0732">Signal</keyword>
<accession>A0A2S2CKH3</accession>
<keyword evidence="10" id="KW-0067">ATP-binding</keyword>
<feature type="transmembrane region" description="Helical" evidence="16">
    <location>
        <begin position="361"/>
        <end position="387"/>
    </location>
</feature>
<keyword evidence="22" id="KW-1185">Reference proteome</keyword>
<dbReference type="InterPro" id="IPR036097">
    <property type="entry name" value="HisK_dim/P_sf"/>
</dbReference>
<dbReference type="Gene3D" id="2.60.120.260">
    <property type="entry name" value="Galactose-binding domain-like"/>
    <property type="match status" value="1"/>
</dbReference>
<dbReference type="CDD" id="cd00088">
    <property type="entry name" value="HPT"/>
    <property type="match status" value="1"/>
</dbReference>
<comment type="subcellular location">
    <subcellularLocation>
        <location evidence="2">Cell inner membrane</location>
        <topology evidence="2">Multi-pass membrane protein</topology>
    </subcellularLocation>
</comment>
<feature type="transmembrane region" description="Helical" evidence="16">
    <location>
        <begin position="215"/>
        <end position="235"/>
    </location>
</feature>
<evidence type="ECO:0000256" key="10">
    <source>
        <dbReference type="ARBA" id="ARBA00022840"/>
    </source>
</evidence>
<dbReference type="SUPFAM" id="SSF49785">
    <property type="entry name" value="Galactose-binding domain-like"/>
    <property type="match status" value="1"/>
</dbReference>
<evidence type="ECO:0000256" key="6">
    <source>
        <dbReference type="ARBA" id="ARBA00022553"/>
    </source>
</evidence>
<reference evidence="22" key="1">
    <citation type="submission" date="2018-05" db="EMBL/GenBank/DDBJ databases">
        <title>Azospirillum thermophila sp. nov., a novel isolated from hot spring.</title>
        <authorList>
            <person name="Zhao Z."/>
        </authorList>
    </citation>
    <scope>NUCLEOTIDE SEQUENCE [LARGE SCALE GENOMIC DNA]</scope>
    <source>
        <strain evidence="22">CFH 70021</strain>
    </source>
</reference>
<dbReference type="SMART" id="SM00448">
    <property type="entry name" value="REC"/>
    <property type="match status" value="1"/>
</dbReference>
<dbReference type="AlphaFoldDB" id="A0A2S2CKH3"/>
<dbReference type="Pfam" id="PF00072">
    <property type="entry name" value="Response_reg"/>
    <property type="match status" value="1"/>
</dbReference>
<dbReference type="InterPro" id="IPR008207">
    <property type="entry name" value="Sig_transdc_His_kin_Hpt_dom"/>
</dbReference>
<evidence type="ECO:0000256" key="1">
    <source>
        <dbReference type="ARBA" id="ARBA00000085"/>
    </source>
</evidence>
<dbReference type="Proteomes" id="UP000245629">
    <property type="component" value="Chromosome 1"/>
</dbReference>
<comment type="catalytic activity">
    <reaction evidence="1">
        <text>ATP + protein L-histidine = ADP + protein N-phospho-L-histidine.</text>
        <dbReference type="EC" id="2.7.13.3"/>
    </reaction>
</comment>
<evidence type="ECO:0000256" key="12">
    <source>
        <dbReference type="ARBA" id="ARBA00023012"/>
    </source>
</evidence>
<evidence type="ECO:0000256" key="16">
    <source>
        <dbReference type="SAM" id="Phobius"/>
    </source>
</evidence>
<keyword evidence="11 16" id="KW-1133">Transmembrane helix</keyword>